<feature type="compositionally biased region" description="Pro residues" evidence="1">
    <location>
        <begin position="70"/>
        <end position="79"/>
    </location>
</feature>
<dbReference type="RefSeq" id="WP_123198413.1">
    <property type="nucleotide sequence ID" value="NZ_QICB01000005.1"/>
</dbReference>
<dbReference type="EMBL" id="QICB01000005">
    <property type="protein sequence ID" value="RNL19419.1"/>
    <property type="molecule type" value="Genomic_DNA"/>
</dbReference>
<evidence type="ECO:0000256" key="1">
    <source>
        <dbReference type="SAM" id="MobiDB-lite"/>
    </source>
</evidence>
<evidence type="ECO:0000313" key="4">
    <source>
        <dbReference type="Proteomes" id="UP000267368"/>
    </source>
</evidence>
<protein>
    <submittedName>
        <fullName evidence="3">Spore coat protein SP96</fullName>
    </submittedName>
</protein>
<feature type="compositionally biased region" description="Pro residues" evidence="1">
    <location>
        <begin position="31"/>
        <end position="40"/>
    </location>
</feature>
<sequence>MSDTINPSGAPQVPSEPPASSSVQPTVAPTAPVPPAPQPAQAPAVEPGSAAGYAPPAAAVPPTGQVPPAGAVPPPPGQMPPFQAQPEMPQNIPGMPLFQLTGGMKFGWAALGLIMGPVAILIAWLTNAHNFPEAKNAAVKFALFGFLTQLLLGVALASLVGCATCAAMTGISGYCYY</sequence>
<keyword evidence="3" id="KW-0946">Virion</keyword>
<evidence type="ECO:0000256" key="2">
    <source>
        <dbReference type="SAM" id="Phobius"/>
    </source>
</evidence>
<organism evidence="3 4">
    <name type="scientific">Slackia faecicanis</name>
    <dbReference type="NCBI Taxonomy" id="255723"/>
    <lineage>
        <taxon>Bacteria</taxon>
        <taxon>Bacillati</taxon>
        <taxon>Actinomycetota</taxon>
        <taxon>Coriobacteriia</taxon>
        <taxon>Eggerthellales</taxon>
        <taxon>Eggerthellaceae</taxon>
        <taxon>Slackia</taxon>
    </lineage>
</organism>
<keyword evidence="3" id="KW-0167">Capsid protein</keyword>
<feature type="compositionally biased region" description="Low complexity" evidence="1">
    <location>
        <begin position="41"/>
        <end position="69"/>
    </location>
</feature>
<dbReference type="AlphaFoldDB" id="A0A3N0AEK9"/>
<evidence type="ECO:0000313" key="3">
    <source>
        <dbReference type="EMBL" id="RNL19419.1"/>
    </source>
</evidence>
<keyword evidence="2" id="KW-1133">Transmembrane helix</keyword>
<keyword evidence="4" id="KW-1185">Reference proteome</keyword>
<proteinExistence type="predicted"/>
<feature type="region of interest" description="Disordered" evidence="1">
    <location>
        <begin position="1"/>
        <end position="88"/>
    </location>
</feature>
<keyword evidence="2" id="KW-0472">Membrane</keyword>
<dbReference type="OrthoDB" id="3178014at2"/>
<accession>A0A3N0AEK9</accession>
<keyword evidence="2" id="KW-0812">Transmembrane</keyword>
<feature type="transmembrane region" description="Helical" evidence="2">
    <location>
        <begin position="146"/>
        <end position="176"/>
    </location>
</feature>
<name>A0A3N0AEK9_9ACTN</name>
<gene>
    <name evidence="3" type="ORF">DMP07_06860</name>
</gene>
<dbReference type="Proteomes" id="UP000267368">
    <property type="component" value="Unassembled WGS sequence"/>
</dbReference>
<comment type="caution">
    <text evidence="3">The sequence shown here is derived from an EMBL/GenBank/DDBJ whole genome shotgun (WGS) entry which is preliminary data.</text>
</comment>
<reference evidence="4" key="1">
    <citation type="submission" date="2018-05" db="EMBL/GenBank/DDBJ databases">
        <title>Genome Sequencing of selected type strains of the family Eggerthellaceae.</title>
        <authorList>
            <person name="Danylec N."/>
            <person name="Stoll D.A."/>
            <person name="Doetsch A."/>
            <person name="Huch M."/>
        </authorList>
    </citation>
    <scope>NUCLEOTIDE SEQUENCE [LARGE SCALE GENOMIC DNA]</scope>
    <source>
        <strain evidence="4">DSM 17537</strain>
    </source>
</reference>
<feature type="transmembrane region" description="Helical" evidence="2">
    <location>
        <begin position="106"/>
        <end position="126"/>
    </location>
</feature>